<evidence type="ECO:0000256" key="7">
    <source>
        <dbReference type="ARBA" id="ARBA00023139"/>
    </source>
</evidence>
<dbReference type="GO" id="GO:0015562">
    <property type="term" value="F:efflux transmembrane transporter activity"/>
    <property type="evidence" value="ECO:0007669"/>
    <property type="project" value="InterPro"/>
</dbReference>
<evidence type="ECO:0000256" key="10">
    <source>
        <dbReference type="SAM" id="SignalP"/>
    </source>
</evidence>
<keyword evidence="6" id="KW-0472">Membrane</keyword>
<evidence type="ECO:0000256" key="4">
    <source>
        <dbReference type="ARBA" id="ARBA00022692"/>
    </source>
</evidence>
<evidence type="ECO:0000256" key="8">
    <source>
        <dbReference type="ARBA" id="ARBA00023288"/>
    </source>
</evidence>
<keyword evidence="7" id="KW-0564">Palmitate</keyword>
<dbReference type="SUPFAM" id="SSF56954">
    <property type="entry name" value="Outer membrane efflux proteins (OEP)"/>
    <property type="match status" value="1"/>
</dbReference>
<dbReference type="PANTHER" id="PTHR30203">
    <property type="entry name" value="OUTER MEMBRANE CATION EFFLUX PROTEIN"/>
    <property type="match status" value="1"/>
</dbReference>
<feature type="non-terminal residue" evidence="11">
    <location>
        <position position="271"/>
    </location>
</feature>
<dbReference type="AlphaFoldDB" id="A0A2J4Z4X6"/>
<comment type="similarity">
    <text evidence="2">Belongs to the outer membrane factor (OMF) (TC 1.B.17) family.</text>
</comment>
<keyword evidence="8" id="KW-0449">Lipoprotein</keyword>
<evidence type="ECO:0000256" key="3">
    <source>
        <dbReference type="ARBA" id="ARBA00022452"/>
    </source>
</evidence>
<keyword evidence="3" id="KW-1134">Transmembrane beta strand</keyword>
<evidence type="ECO:0000256" key="6">
    <source>
        <dbReference type="ARBA" id="ARBA00023136"/>
    </source>
</evidence>
<protein>
    <submittedName>
        <fullName evidence="11">Multidrug resistance transporter</fullName>
    </submittedName>
</protein>
<dbReference type="EMBL" id="PIET01000634">
    <property type="protein sequence ID" value="PLM58061.1"/>
    <property type="molecule type" value="Genomic_DNA"/>
</dbReference>
<dbReference type="InterPro" id="IPR003423">
    <property type="entry name" value="OMP_efflux"/>
</dbReference>
<feature type="signal peptide" evidence="10">
    <location>
        <begin position="1"/>
        <end position="29"/>
    </location>
</feature>
<dbReference type="PANTHER" id="PTHR30203:SF20">
    <property type="entry name" value="MULTIDRUG RESISTANCE OUTER MEMBRANE PROTEIN MDTP-RELATED"/>
    <property type="match status" value="1"/>
</dbReference>
<keyword evidence="4" id="KW-0812">Transmembrane</keyword>
<gene>
    <name evidence="11" type="ORF">CWM85_19365</name>
</gene>
<comment type="function">
    <text evidence="9">Could be involved in resistance to puromycin, acriflavine and tetraphenylarsonium chloride.</text>
</comment>
<dbReference type="InterPro" id="IPR010131">
    <property type="entry name" value="MdtP/NodT-like"/>
</dbReference>
<reference evidence="11 12" key="2">
    <citation type="submission" date="2018-01" db="EMBL/GenBank/DDBJ databases">
        <title>Genomic study of Klebsiella pneumoniae.</title>
        <authorList>
            <person name="Yang Y."/>
            <person name="Bicalho R."/>
        </authorList>
    </citation>
    <scope>NUCLEOTIDE SEQUENCE [LARGE SCALE GENOMIC DNA]</scope>
    <source>
        <strain evidence="11 12">A2</strain>
    </source>
</reference>
<evidence type="ECO:0000256" key="2">
    <source>
        <dbReference type="ARBA" id="ARBA00007613"/>
    </source>
</evidence>
<accession>A0A2J4Z4X6</accession>
<evidence type="ECO:0000256" key="5">
    <source>
        <dbReference type="ARBA" id="ARBA00022729"/>
    </source>
</evidence>
<evidence type="ECO:0000313" key="12">
    <source>
        <dbReference type="Proteomes" id="UP000234661"/>
    </source>
</evidence>
<dbReference type="Gene3D" id="1.20.1600.10">
    <property type="entry name" value="Outer membrane efflux proteins (OEP)"/>
    <property type="match status" value="1"/>
</dbReference>
<evidence type="ECO:0000256" key="9">
    <source>
        <dbReference type="ARBA" id="ARBA00037313"/>
    </source>
</evidence>
<reference evidence="11 12" key="1">
    <citation type="submission" date="2017-11" db="EMBL/GenBank/DDBJ databases">
        <authorList>
            <person name="Han C.G."/>
        </authorList>
    </citation>
    <scope>NUCLEOTIDE SEQUENCE [LARGE SCALE GENOMIC DNA]</scope>
    <source>
        <strain evidence="11 12">A2</strain>
    </source>
</reference>
<feature type="chain" id="PRO_5014402687" evidence="10">
    <location>
        <begin position="30"/>
        <end position="271"/>
    </location>
</feature>
<organism evidence="11 12">
    <name type="scientific">Klebsiella michiganensis</name>
    <dbReference type="NCBI Taxonomy" id="1134687"/>
    <lineage>
        <taxon>Bacteria</taxon>
        <taxon>Pseudomonadati</taxon>
        <taxon>Pseudomonadota</taxon>
        <taxon>Gammaproteobacteria</taxon>
        <taxon>Enterobacterales</taxon>
        <taxon>Enterobacteriaceae</taxon>
        <taxon>Klebsiella/Raoultella group</taxon>
        <taxon>Klebsiella</taxon>
    </lineage>
</organism>
<dbReference type="Pfam" id="PF02321">
    <property type="entry name" value="OEP"/>
    <property type="match status" value="1"/>
</dbReference>
<proteinExistence type="inferred from homology"/>
<comment type="subcellular location">
    <subcellularLocation>
        <location evidence="1">Cell outer membrane</location>
        <topology evidence="1">Lipid-anchor</topology>
    </subcellularLocation>
</comment>
<dbReference type="GO" id="GO:0009279">
    <property type="term" value="C:cell outer membrane"/>
    <property type="evidence" value="ECO:0007669"/>
    <property type="project" value="UniProtKB-SubCell"/>
</dbReference>
<evidence type="ECO:0000313" key="11">
    <source>
        <dbReference type="EMBL" id="PLM58061.1"/>
    </source>
</evidence>
<evidence type="ECO:0000256" key="1">
    <source>
        <dbReference type="ARBA" id="ARBA00004459"/>
    </source>
</evidence>
<comment type="caution">
    <text evidence="11">The sequence shown here is derived from an EMBL/GenBank/DDBJ whole genome shotgun (WGS) entry which is preliminary data.</text>
</comment>
<sequence length="271" mass="29557">MTKTTPLPRVWRSLALAFALTQLAGCALIQDDPGQVPLVNPQQAELAQVIHLANSGWPTARWWEGYQDPQLNMLVNRALQNSPTMQAARLRISQSQSTVELAQSAMGVQATAVAAQNRLRVTNKQFTWPYSFSLPVDKNGPWYTLNTVGVGATLNIDLWGADRARVAAAIGEKNARQAETAGIELDLASSVAQLYFAMQATFQKIELLNQLEAIARLSVQAHEHRTARGVEDSVDVANAQEELLAAAQQVITAQGTLTQYRETLRALIGAD</sequence>
<name>A0A2J4Z4X6_9ENTR</name>
<dbReference type="Proteomes" id="UP000234661">
    <property type="component" value="Unassembled WGS sequence"/>
</dbReference>
<keyword evidence="5 10" id="KW-0732">Signal</keyword>